<comment type="similarity">
    <text evidence="6">Belongs to the SOFL plant protein family.</text>
</comment>
<sequence length="100" mass="11295">MNNMSTCECSSGCESGWTMYLDQSLNSGDGKWSYHEDDEDLSMVSDASSGPTRHKIHDEDEDEESKYGFCYGLNSQEKRKTRLKKDDDDDTASSTVFTKV</sequence>
<reference evidence="8 9" key="1">
    <citation type="journal article" date="2016" name="Sci. Rep.">
        <title>The genome sequence of the outbreeding globe artichoke constructed de novo incorporating a phase-aware low-pass sequencing strategy of F1 progeny.</title>
        <authorList>
            <person name="Scaglione D."/>
            <person name="Reyes-Chin-Wo S."/>
            <person name="Acquadro A."/>
            <person name="Froenicke L."/>
            <person name="Portis E."/>
            <person name="Beitel C."/>
            <person name="Tirone M."/>
            <person name="Mauro R."/>
            <person name="Lo Monaco A."/>
            <person name="Mauromicale G."/>
            <person name="Faccioli P."/>
            <person name="Cattivelli L."/>
            <person name="Rieseberg L."/>
            <person name="Michelmore R."/>
            <person name="Lanteri S."/>
        </authorList>
    </citation>
    <scope>NUCLEOTIDE SEQUENCE [LARGE SCALE GENOMIC DNA]</scope>
    <source>
        <strain evidence="8">2C</strain>
    </source>
</reference>
<evidence type="ECO:0000256" key="5">
    <source>
        <dbReference type="ARBA" id="ARBA00023242"/>
    </source>
</evidence>
<dbReference type="InterPro" id="IPR044670">
    <property type="entry name" value="SOFL"/>
</dbReference>
<comment type="subcellular location">
    <subcellularLocation>
        <location evidence="1">Cytoplasm</location>
    </subcellularLocation>
</comment>
<feature type="region of interest" description="Disordered" evidence="7">
    <location>
        <begin position="28"/>
        <end position="100"/>
    </location>
</feature>
<evidence type="ECO:0000313" key="8">
    <source>
        <dbReference type="EMBL" id="KVH99604.1"/>
    </source>
</evidence>
<evidence type="ECO:0000256" key="6">
    <source>
        <dbReference type="ARBA" id="ARBA00024199"/>
    </source>
</evidence>
<evidence type="ECO:0000256" key="3">
    <source>
        <dbReference type="ARBA" id="ARBA00022712"/>
    </source>
</evidence>
<evidence type="ECO:0000256" key="7">
    <source>
        <dbReference type="SAM" id="MobiDB-lite"/>
    </source>
</evidence>
<evidence type="ECO:0000256" key="2">
    <source>
        <dbReference type="ARBA" id="ARBA00022490"/>
    </source>
</evidence>
<dbReference type="PANTHER" id="PTHR33347:SF34">
    <property type="entry name" value="PROTEIN SOB FIVE-LIKE 6"/>
    <property type="match status" value="1"/>
</dbReference>
<organism evidence="8 9">
    <name type="scientific">Cynara cardunculus var. scolymus</name>
    <name type="common">Globe artichoke</name>
    <name type="synonym">Cynara scolymus</name>
    <dbReference type="NCBI Taxonomy" id="59895"/>
    <lineage>
        <taxon>Eukaryota</taxon>
        <taxon>Viridiplantae</taxon>
        <taxon>Streptophyta</taxon>
        <taxon>Embryophyta</taxon>
        <taxon>Tracheophyta</taxon>
        <taxon>Spermatophyta</taxon>
        <taxon>Magnoliopsida</taxon>
        <taxon>eudicotyledons</taxon>
        <taxon>Gunneridae</taxon>
        <taxon>Pentapetalae</taxon>
        <taxon>asterids</taxon>
        <taxon>campanulids</taxon>
        <taxon>Asterales</taxon>
        <taxon>Asteraceae</taxon>
        <taxon>Carduoideae</taxon>
        <taxon>Cardueae</taxon>
        <taxon>Carduinae</taxon>
        <taxon>Cynara</taxon>
    </lineage>
</organism>
<dbReference type="PANTHER" id="PTHR33347">
    <property type="entry name" value="OSJNBA0091C07.3 PROTEIN"/>
    <property type="match status" value="1"/>
</dbReference>
<keyword evidence="3" id="KW-0203">Cytokinin biosynthesis</keyword>
<keyword evidence="2" id="KW-0963">Cytoplasm</keyword>
<dbReference type="Gramene" id="KVH99604">
    <property type="protein sequence ID" value="KVH99604"/>
    <property type="gene ID" value="Ccrd_022162"/>
</dbReference>
<dbReference type="GO" id="GO:0009691">
    <property type="term" value="P:cytokinin biosynthetic process"/>
    <property type="evidence" value="ECO:0007669"/>
    <property type="project" value="UniProtKB-KW"/>
</dbReference>
<dbReference type="GO" id="GO:0009736">
    <property type="term" value="P:cytokinin-activated signaling pathway"/>
    <property type="evidence" value="ECO:0007669"/>
    <property type="project" value="UniProtKB-KW"/>
</dbReference>
<comment type="caution">
    <text evidence="8">The sequence shown here is derived from an EMBL/GenBank/DDBJ whole genome shotgun (WGS) entry which is preliminary data.</text>
</comment>
<keyword evidence="4" id="KW-0932">Cytokinin signaling pathway</keyword>
<evidence type="ECO:0000313" key="9">
    <source>
        <dbReference type="Proteomes" id="UP000243975"/>
    </source>
</evidence>
<accession>A0A103XZ74</accession>
<gene>
    <name evidence="8" type="ORF">Ccrd_022162</name>
</gene>
<dbReference type="STRING" id="59895.A0A103XZ74"/>
<dbReference type="Proteomes" id="UP000243975">
    <property type="component" value="Unassembled WGS sequence"/>
</dbReference>
<evidence type="ECO:0000256" key="1">
    <source>
        <dbReference type="ARBA" id="ARBA00004496"/>
    </source>
</evidence>
<keyword evidence="9" id="KW-1185">Reference proteome</keyword>
<protein>
    <submittedName>
        <fullName evidence="8">Uncharacterized protein</fullName>
    </submittedName>
</protein>
<evidence type="ECO:0000256" key="4">
    <source>
        <dbReference type="ARBA" id="ARBA00022864"/>
    </source>
</evidence>
<name>A0A103XZ74_CYNCS</name>
<proteinExistence type="inferred from homology"/>
<dbReference type="GO" id="GO:0005737">
    <property type="term" value="C:cytoplasm"/>
    <property type="evidence" value="ECO:0007669"/>
    <property type="project" value="UniProtKB-SubCell"/>
</dbReference>
<dbReference type="EMBL" id="LEKV01003437">
    <property type="protein sequence ID" value="KVH99604.1"/>
    <property type="molecule type" value="Genomic_DNA"/>
</dbReference>
<keyword evidence="5" id="KW-0539">Nucleus</keyword>
<dbReference type="AlphaFoldDB" id="A0A103XZ74"/>